<feature type="domain" description="Dienelactone hydrolase" evidence="1">
    <location>
        <begin position="62"/>
        <end position="290"/>
    </location>
</feature>
<dbReference type="Pfam" id="PF01738">
    <property type="entry name" value="DLH"/>
    <property type="match status" value="1"/>
</dbReference>
<proteinExistence type="predicted"/>
<reference evidence="2 3" key="1">
    <citation type="journal article" date="2008" name="J. Bacteriol.">
        <title>Insights into plant cell wall degradation from the genome sequence of the soil bacterium Cellvibrio japonicus.</title>
        <authorList>
            <person name="Deboy R.T."/>
            <person name="Mongodin E.F."/>
            <person name="Fouts D.E."/>
            <person name="Tailford L.E."/>
            <person name="Khouri H."/>
            <person name="Emerson J.B."/>
            <person name="Mohamoud Y."/>
            <person name="Watkins K."/>
            <person name="Henrissat B."/>
            <person name="Gilbert H.J."/>
            <person name="Nelson K.E."/>
        </authorList>
    </citation>
    <scope>NUCLEOTIDE SEQUENCE [LARGE SCALE GENOMIC DNA]</scope>
    <source>
        <strain evidence="2 3">Ueda107</strain>
    </source>
</reference>
<dbReference type="PANTHER" id="PTHR46623:SF10">
    <property type="entry name" value="CARBOXYMETHYLENEBUTENOLIDASE HOMOLOG"/>
    <property type="match status" value="1"/>
</dbReference>
<evidence type="ECO:0000313" key="3">
    <source>
        <dbReference type="Proteomes" id="UP000001036"/>
    </source>
</evidence>
<dbReference type="InterPro" id="IPR029058">
    <property type="entry name" value="AB_hydrolase_fold"/>
</dbReference>
<accession>B3PB87</accession>
<dbReference type="InterPro" id="IPR006311">
    <property type="entry name" value="TAT_signal"/>
</dbReference>
<protein>
    <submittedName>
        <fullName evidence="2">Putative hydrolase</fullName>
    </submittedName>
</protein>
<dbReference type="Proteomes" id="UP000001036">
    <property type="component" value="Chromosome"/>
</dbReference>
<organism evidence="2 3">
    <name type="scientific">Cellvibrio japonicus (strain Ueda107)</name>
    <name type="common">Pseudomonas fluorescens subsp. cellulosa</name>
    <dbReference type="NCBI Taxonomy" id="498211"/>
    <lineage>
        <taxon>Bacteria</taxon>
        <taxon>Pseudomonadati</taxon>
        <taxon>Pseudomonadota</taxon>
        <taxon>Gammaproteobacteria</taxon>
        <taxon>Cellvibrionales</taxon>
        <taxon>Cellvibrionaceae</taxon>
        <taxon>Cellvibrio</taxon>
    </lineage>
</organism>
<dbReference type="KEGG" id="cja:CJA_1059"/>
<evidence type="ECO:0000313" key="2">
    <source>
        <dbReference type="EMBL" id="ACE85760.1"/>
    </source>
</evidence>
<dbReference type="GO" id="GO:0016787">
    <property type="term" value="F:hydrolase activity"/>
    <property type="evidence" value="ECO:0007669"/>
    <property type="project" value="UniProtKB-KW"/>
</dbReference>
<dbReference type="eggNOG" id="COG0412">
    <property type="taxonomic scope" value="Bacteria"/>
</dbReference>
<dbReference type="SUPFAM" id="SSF53474">
    <property type="entry name" value="alpha/beta-Hydrolases"/>
    <property type="match status" value="1"/>
</dbReference>
<dbReference type="Gene3D" id="3.40.50.1820">
    <property type="entry name" value="alpha/beta hydrolase"/>
    <property type="match status" value="1"/>
</dbReference>
<dbReference type="InterPro" id="IPR051049">
    <property type="entry name" value="Dienelactone_hydrolase-like"/>
</dbReference>
<dbReference type="PANTHER" id="PTHR46623">
    <property type="entry name" value="CARBOXYMETHYLENEBUTENOLIDASE-RELATED"/>
    <property type="match status" value="1"/>
</dbReference>
<dbReference type="EMBL" id="CP000934">
    <property type="protein sequence ID" value="ACE85760.1"/>
    <property type="molecule type" value="Genomic_DNA"/>
</dbReference>
<dbReference type="RefSeq" id="WP_012486707.1">
    <property type="nucleotide sequence ID" value="NC_010995.1"/>
</dbReference>
<evidence type="ECO:0000259" key="1">
    <source>
        <dbReference type="Pfam" id="PF01738"/>
    </source>
</evidence>
<dbReference type="HOGENOM" id="CLU_054590_7_3_6"/>
<dbReference type="STRING" id="498211.CJA_1059"/>
<dbReference type="InterPro" id="IPR002925">
    <property type="entry name" value="Dienelactn_hydro"/>
</dbReference>
<dbReference type="OrthoDB" id="9787933at2"/>
<keyword evidence="3" id="KW-1185">Reference proteome</keyword>
<dbReference type="AlphaFoldDB" id="B3PB87"/>
<keyword evidence="2" id="KW-0378">Hydrolase</keyword>
<name>B3PB87_CELJU</name>
<sequence length="292" mass="31597">MCDDLTLEDNERYVKHPGQFSRRQFVTGVVGAGLALYLPVTANAFSVTETRVSVPTPDGNADGYFVYPSSGKYPAVVLWPDILGLRPAFELMGKRLAQSGYAVLVVNPFYRSQKAPVVAEGASFDDEATRNIVIPLAKSLSPATHRLDAKAFIQFLDKQAAVDTRKKVGTMGYCMSGAIAFRAAATVPERVGAVASFHGGGLVNDTADSPHLLIPNTSAQFLVAIAENDDQRDPDAKTVLRKSFAEAHINAEVDVYEGALHGWCPPDSRVYNQEQAERAWSRLLALLGEALV</sequence>
<dbReference type="PROSITE" id="PS51318">
    <property type="entry name" value="TAT"/>
    <property type="match status" value="1"/>
</dbReference>
<gene>
    <name evidence="2" type="ordered locus">CJA_1059</name>
</gene>